<dbReference type="GO" id="GO:0003919">
    <property type="term" value="F:FMN adenylyltransferase activity"/>
    <property type="evidence" value="ECO:0007669"/>
    <property type="project" value="UniProtKB-EC"/>
</dbReference>
<dbReference type="InterPro" id="IPR015865">
    <property type="entry name" value="Riboflavin_kinase_bac/euk"/>
</dbReference>
<evidence type="ECO:0000256" key="2">
    <source>
        <dbReference type="ARBA" id="ARBA00010214"/>
    </source>
</evidence>
<dbReference type="GO" id="GO:0008531">
    <property type="term" value="F:riboflavin kinase activity"/>
    <property type="evidence" value="ECO:0007669"/>
    <property type="project" value="UniProtKB-EC"/>
</dbReference>
<dbReference type="AlphaFoldDB" id="A0A806FJ82"/>
<dbReference type="Gene3D" id="2.40.30.30">
    <property type="entry name" value="Riboflavin kinase-like"/>
    <property type="match status" value="1"/>
</dbReference>
<keyword evidence="9" id="KW-0067">ATP-binding</keyword>
<keyword evidence="6 13" id="KW-0548">Nucleotidyltransferase</keyword>
<dbReference type="EC" id="2.7.7.2" evidence="13"/>
<keyword evidence="4" id="KW-0288">FMN</keyword>
<keyword evidence="7" id="KW-0547">Nucleotide-binding</keyword>
<accession>A0A806FJ82</accession>
<dbReference type="CDD" id="cd02064">
    <property type="entry name" value="FAD_synthetase_N"/>
    <property type="match status" value="1"/>
</dbReference>
<dbReference type="InterPro" id="IPR015864">
    <property type="entry name" value="FAD_synthase"/>
</dbReference>
<comment type="pathway">
    <text evidence="1">Cofactor biosynthesis; FAD biosynthesis; FAD from FMN: step 1/1.</text>
</comment>
<dbReference type="InterPro" id="IPR023465">
    <property type="entry name" value="Riboflavin_kinase_dom_sf"/>
</dbReference>
<gene>
    <name evidence="13" type="ORF">BALAC2494_00716</name>
</gene>
<evidence type="ECO:0000313" key="14">
    <source>
        <dbReference type="Proteomes" id="UP000008394"/>
    </source>
</evidence>
<comment type="similarity">
    <text evidence="2">Belongs to the RibF family.</text>
</comment>
<evidence type="ECO:0000256" key="5">
    <source>
        <dbReference type="ARBA" id="ARBA00022679"/>
    </source>
</evidence>
<keyword evidence="5 13" id="KW-0808">Transferase</keyword>
<evidence type="ECO:0000256" key="1">
    <source>
        <dbReference type="ARBA" id="ARBA00004726"/>
    </source>
</evidence>
<feature type="domain" description="Riboflavin kinase" evidence="12">
    <location>
        <begin position="244"/>
        <end position="426"/>
    </location>
</feature>
<dbReference type="SUPFAM" id="SSF82114">
    <property type="entry name" value="Riboflavin kinase-like"/>
    <property type="match status" value="1"/>
</dbReference>
<protein>
    <submittedName>
        <fullName evidence="13">Riboflavin kinase</fullName>
        <ecNumber evidence="13">2.7.1.26</ecNumber>
        <ecNumber evidence="13">2.7.7.2</ecNumber>
    </submittedName>
</protein>
<evidence type="ECO:0000256" key="9">
    <source>
        <dbReference type="ARBA" id="ARBA00022840"/>
    </source>
</evidence>
<dbReference type="PANTHER" id="PTHR22749:SF6">
    <property type="entry name" value="RIBOFLAVIN KINASE"/>
    <property type="match status" value="1"/>
</dbReference>
<dbReference type="SMART" id="SM00904">
    <property type="entry name" value="Flavokinase"/>
    <property type="match status" value="1"/>
</dbReference>
<dbReference type="EMBL" id="CP002915">
    <property type="protein sequence ID" value="AEK29869.1"/>
    <property type="molecule type" value="Genomic_DNA"/>
</dbReference>
<dbReference type="Pfam" id="PF01687">
    <property type="entry name" value="Flavokinase"/>
    <property type="match status" value="1"/>
</dbReference>
<dbReference type="PANTHER" id="PTHR22749">
    <property type="entry name" value="RIBOFLAVIN KINASE/FMN ADENYLYLTRANSFERASE"/>
    <property type="match status" value="1"/>
</dbReference>
<keyword evidence="8" id="KW-0274">FAD</keyword>
<dbReference type="RefSeq" id="WP_004268630.1">
    <property type="nucleotide sequence ID" value="NC_017215.1"/>
</dbReference>
<evidence type="ECO:0000256" key="8">
    <source>
        <dbReference type="ARBA" id="ARBA00022827"/>
    </source>
</evidence>
<dbReference type="Gene3D" id="3.40.50.620">
    <property type="entry name" value="HUPs"/>
    <property type="match status" value="1"/>
</dbReference>
<dbReference type="GO" id="GO:0005524">
    <property type="term" value="F:ATP binding"/>
    <property type="evidence" value="ECO:0007669"/>
    <property type="project" value="UniProtKB-KW"/>
</dbReference>
<comment type="catalytic activity">
    <reaction evidence="11">
        <text>FMN + ATP + H(+) = FAD + diphosphate</text>
        <dbReference type="Rhea" id="RHEA:17237"/>
        <dbReference type="ChEBI" id="CHEBI:15378"/>
        <dbReference type="ChEBI" id="CHEBI:30616"/>
        <dbReference type="ChEBI" id="CHEBI:33019"/>
        <dbReference type="ChEBI" id="CHEBI:57692"/>
        <dbReference type="ChEBI" id="CHEBI:58210"/>
        <dbReference type="EC" id="2.7.7.2"/>
    </reaction>
</comment>
<dbReference type="EC" id="2.7.1.26" evidence="13"/>
<name>A0A806FJ82_BIFAN</name>
<dbReference type="UniPathway" id="UPA00277">
    <property type="reaction ID" value="UER00407"/>
</dbReference>
<keyword evidence="13" id="KW-0418">Kinase</keyword>
<organism evidence="13 14">
    <name type="scientific">Bifidobacterium animalis subsp. lactis CNCM I-2494</name>
    <dbReference type="NCBI Taxonomy" id="1042403"/>
    <lineage>
        <taxon>Bacteria</taxon>
        <taxon>Bacillati</taxon>
        <taxon>Actinomycetota</taxon>
        <taxon>Actinomycetes</taxon>
        <taxon>Bifidobacteriales</taxon>
        <taxon>Bifidobacteriaceae</taxon>
        <taxon>Bifidobacterium</taxon>
    </lineage>
</organism>
<evidence type="ECO:0000256" key="3">
    <source>
        <dbReference type="ARBA" id="ARBA00022630"/>
    </source>
</evidence>
<sequence>MDIFRLTPAADGNVAWPTLSTSKKSVVTVGAFDGLHVGHHAVIEETVRQARKLDAYSVVIMFDPRPAFVHAYAKAHAGKDVPAGVHDPEAITGVDARLRMLSRMHVDYVLIVRYTIAFSEKSFRFFLGQLVGKLGMRMLVLGEDARMGANLEGDIKKIRTLAEATGVFELEVVTNQGGTVRVPERFTPTAPNEPGEPGDPLEGLGKAERRAWSKKHNAREVRNQSSTNVRYLLSQGRVQAANEILGHAHAVEGVVEHGEERGRTIGFPTANIAEPMEGYLPVDGVYAGWLVDLGPADEYERDQQQLSGKAADGEAVEAASVTVSDTPVVSHRFSSSRVDSRLAAQSPFRWPAAISIGTKPTYSESTGLNERVLEAYALTDEWLDLYGHRVRVEFERFLRPQIKFGSTDELVAELKHNVEETKELLGAE</sequence>
<dbReference type="InterPro" id="IPR023468">
    <property type="entry name" value="Riboflavin_kinase"/>
</dbReference>
<dbReference type="SUPFAM" id="SSF52374">
    <property type="entry name" value="Nucleotidylyl transferase"/>
    <property type="match status" value="1"/>
</dbReference>
<evidence type="ECO:0000256" key="10">
    <source>
        <dbReference type="ARBA" id="ARBA00047880"/>
    </source>
</evidence>
<comment type="catalytic activity">
    <reaction evidence="10">
        <text>riboflavin + ATP = FMN + ADP + H(+)</text>
        <dbReference type="Rhea" id="RHEA:14357"/>
        <dbReference type="ChEBI" id="CHEBI:15378"/>
        <dbReference type="ChEBI" id="CHEBI:30616"/>
        <dbReference type="ChEBI" id="CHEBI:57986"/>
        <dbReference type="ChEBI" id="CHEBI:58210"/>
        <dbReference type="ChEBI" id="CHEBI:456216"/>
        <dbReference type="EC" id="2.7.1.26"/>
    </reaction>
</comment>
<dbReference type="Proteomes" id="UP000008394">
    <property type="component" value="Chromosome"/>
</dbReference>
<keyword evidence="3" id="KW-0285">Flavoprotein</keyword>
<dbReference type="InterPro" id="IPR014729">
    <property type="entry name" value="Rossmann-like_a/b/a_fold"/>
</dbReference>
<evidence type="ECO:0000256" key="4">
    <source>
        <dbReference type="ARBA" id="ARBA00022643"/>
    </source>
</evidence>
<evidence type="ECO:0000256" key="6">
    <source>
        <dbReference type="ARBA" id="ARBA00022695"/>
    </source>
</evidence>
<dbReference type="GO" id="GO:0006747">
    <property type="term" value="P:FAD biosynthetic process"/>
    <property type="evidence" value="ECO:0007669"/>
    <property type="project" value="UniProtKB-UniPathway"/>
</dbReference>
<evidence type="ECO:0000256" key="11">
    <source>
        <dbReference type="ARBA" id="ARBA00049494"/>
    </source>
</evidence>
<proteinExistence type="inferred from homology"/>
<evidence type="ECO:0000259" key="12">
    <source>
        <dbReference type="SMART" id="SM00904"/>
    </source>
</evidence>
<evidence type="ECO:0000313" key="13">
    <source>
        <dbReference type="EMBL" id="AEK29869.1"/>
    </source>
</evidence>
<dbReference type="Pfam" id="PF06574">
    <property type="entry name" value="FAD_syn"/>
    <property type="match status" value="1"/>
</dbReference>
<dbReference type="GO" id="GO:0009231">
    <property type="term" value="P:riboflavin biosynthetic process"/>
    <property type="evidence" value="ECO:0007669"/>
    <property type="project" value="InterPro"/>
</dbReference>
<evidence type="ECO:0000256" key="7">
    <source>
        <dbReference type="ARBA" id="ARBA00022741"/>
    </source>
</evidence>
<dbReference type="GO" id="GO:0009398">
    <property type="term" value="P:FMN biosynthetic process"/>
    <property type="evidence" value="ECO:0007669"/>
    <property type="project" value="TreeGrafter"/>
</dbReference>
<reference evidence="13 14" key="1">
    <citation type="journal article" date="2011" name="J. Bacteriol.">
        <title>Genome Sequence of the Probiotic Strain Bifidobacterium animalis subsp. lactis CNCM I-2494.</title>
        <authorList>
            <person name="Chervaux C."/>
            <person name="Grimaldi C."/>
            <person name="Bolotin A."/>
            <person name="Quinquis B."/>
            <person name="Legrain-Raspaud S."/>
            <person name="van Hylckama Vlieg J.E."/>
            <person name="Denariaz G."/>
            <person name="Smokvina T."/>
        </authorList>
    </citation>
    <scope>NUCLEOTIDE SEQUENCE [LARGE SCALE GENOMIC DNA]</scope>
    <source>
        <strain evidence="13 14">CNCM I-2494</strain>
    </source>
</reference>
<dbReference type="GeneID" id="29695400"/>
<dbReference type="KEGG" id="bnm:BALAC2494_00716"/>